<dbReference type="KEGG" id="sfol:H3H32_19520"/>
<sequence>MIHTRSSFQPFFGLLGWFLLVTVPLACVDPEDITLRGTVDIIVVDGAITNLAEEQIIRLNRSKSDPLTGRFGTRPITKATVEIMVDSSQIVPCHETVDGSYQLPSDFKGQIGHAYQLRFTLSDGTQYVSNQQVIQSVPAIDKVTAQFNPKSIFPPINASFTSGHDFSVDFMDPAQTRNYYRWDWKLWEKQEWCRSCYQGVYAIYGDITPVLYFTPDPPNYFYVYISGNTQLLEDCYYELAPPVPSKRNPVPGYTYDYSCRTQCWEIIYSHDLNLFDDQYTNGGLLVNKKVAQIPFYDHNPGLVEIRQSSLTPDAYRYFKLFQQQTQNTGSLADTPPSALAGNVHNLANNHEAVVGYFSVSAVATKRYWLDRKDASGLSLGNTGGYSSLPGAELFFALNLRQPQPEPSLPGAPVLQLFNAPPRPPTAICVPSDSKTPYKPEGWQN</sequence>
<dbReference type="InterPro" id="IPR025345">
    <property type="entry name" value="DUF4249"/>
</dbReference>
<keyword evidence="3" id="KW-1185">Reference proteome</keyword>
<organism evidence="2 3">
    <name type="scientific">Spirosoma foliorum</name>
    <dbReference type="NCBI Taxonomy" id="2710596"/>
    <lineage>
        <taxon>Bacteria</taxon>
        <taxon>Pseudomonadati</taxon>
        <taxon>Bacteroidota</taxon>
        <taxon>Cytophagia</taxon>
        <taxon>Cytophagales</taxon>
        <taxon>Cytophagaceae</taxon>
        <taxon>Spirosoma</taxon>
    </lineage>
</organism>
<name>A0A7G5GMX3_9BACT</name>
<proteinExistence type="predicted"/>
<protein>
    <submittedName>
        <fullName evidence="2">DUF4249 domain-containing protein</fullName>
    </submittedName>
</protein>
<accession>A0A7G5GMX3</accession>
<feature type="region of interest" description="Disordered" evidence="1">
    <location>
        <begin position="422"/>
        <end position="444"/>
    </location>
</feature>
<reference evidence="2 3" key="1">
    <citation type="submission" date="2020-07" db="EMBL/GenBank/DDBJ databases">
        <title>Spirosoma foliorum sp. nov., isolated from the leaves on the Nejang mountain Korea, Republic of.</title>
        <authorList>
            <person name="Ho H."/>
            <person name="Lee Y.-J."/>
            <person name="Nurcahyanto D.-A."/>
            <person name="Kim S.-G."/>
        </authorList>
    </citation>
    <scope>NUCLEOTIDE SEQUENCE [LARGE SCALE GENOMIC DNA]</scope>
    <source>
        <strain evidence="2 3">PL0136</strain>
    </source>
</reference>
<dbReference type="Pfam" id="PF14054">
    <property type="entry name" value="DUF4249"/>
    <property type="match status" value="1"/>
</dbReference>
<evidence type="ECO:0000256" key="1">
    <source>
        <dbReference type="SAM" id="MobiDB-lite"/>
    </source>
</evidence>
<gene>
    <name evidence="2" type="ORF">H3H32_19520</name>
</gene>
<dbReference type="RefSeq" id="WP_182457310.1">
    <property type="nucleotide sequence ID" value="NZ_CP059732.1"/>
</dbReference>
<dbReference type="EMBL" id="CP059732">
    <property type="protein sequence ID" value="QMW00215.1"/>
    <property type="molecule type" value="Genomic_DNA"/>
</dbReference>
<evidence type="ECO:0000313" key="3">
    <source>
        <dbReference type="Proteomes" id="UP000515369"/>
    </source>
</evidence>
<dbReference type="AlphaFoldDB" id="A0A7G5GMX3"/>
<dbReference type="Proteomes" id="UP000515369">
    <property type="component" value="Chromosome"/>
</dbReference>
<evidence type="ECO:0000313" key="2">
    <source>
        <dbReference type="EMBL" id="QMW00215.1"/>
    </source>
</evidence>